<feature type="region of interest" description="Disordered" evidence="1">
    <location>
        <begin position="140"/>
        <end position="165"/>
    </location>
</feature>
<keyword evidence="2" id="KW-0472">Membrane</keyword>
<proteinExistence type="predicted"/>
<evidence type="ECO:0000313" key="6">
    <source>
        <dbReference type="Proteomes" id="UP000824120"/>
    </source>
</evidence>
<dbReference type="SUPFAM" id="SSF53639">
    <property type="entry name" value="AraD/HMP-PK domain-like"/>
    <property type="match status" value="1"/>
</dbReference>
<accession>A0A9J5YA64</accession>
<evidence type="ECO:0000256" key="2">
    <source>
        <dbReference type="SAM" id="Phobius"/>
    </source>
</evidence>
<feature type="region of interest" description="Disordered" evidence="1">
    <location>
        <begin position="1"/>
        <end position="42"/>
    </location>
</feature>
<organism evidence="5 6">
    <name type="scientific">Solanum commersonii</name>
    <name type="common">Commerson's wild potato</name>
    <name type="synonym">Commerson's nightshade</name>
    <dbReference type="NCBI Taxonomy" id="4109"/>
    <lineage>
        <taxon>Eukaryota</taxon>
        <taxon>Viridiplantae</taxon>
        <taxon>Streptophyta</taxon>
        <taxon>Embryophyta</taxon>
        <taxon>Tracheophyta</taxon>
        <taxon>Spermatophyta</taxon>
        <taxon>Magnoliopsida</taxon>
        <taxon>eudicotyledons</taxon>
        <taxon>Gunneridae</taxon>
        <taxon>Pentapetalae</taxon>
        <taxon>asterids</taxon>
        <taxon>lamiids</taxon>
        <taxon>Solanales</taxon>
        <taxon>Solanaceae</taxon>
        <taxon>Solanoideae</taxon>
        <taxon>Solaneae</taxon>
        <taxon>Solanum</taxon>
    </lineage>
</organism>
<evidence type="ECO:0000259" key="3">
    <source>
        <dbReference type="Pfam" id="PF00596"/>
    </source>
</evidence>
<dbReference type="InterPro" id="IPR001303">
    <property type="entry name" value="Aldolase_II/adducin_N"/>
</dbReference>
<feature type="domain" description="DUF6821" evidence="4">
    <location>
        <begin position="181"/>
        <end position="265"/>
    </location>
</feature>
<dbReference type="Pfam" id="PF20705">
    <property type="entry name" value="DUF6821"/>
    <property type="match status" value="1"/>
</dbReference>
<feature type="compositionally biased region" description="Acidic residues" evidence="1">
    <location>
        <begin position="1"/>
        <end position="10"/>
    </location>
</feature>
<dbReference type="EMBL" id="JACXVP010000007">
    <property type="protein sequence ID" value="KAG5597619.1"/>
    <property type="molecule type" value="Genomic_DNA"/>
</dbReference>
<dbReference type="AlphaFoldDB" id="A0A9J5YA64"/>
<reference evidence="5 6" key="1">
    <citation type="submission" date="2020-09" db="EMBL/GenBank/DDBJ databases">
        <title>De no assembly of potato wild relative species, Solanum commersonii.</title>
        <authorList>
            <person name="Cho K."/>
        </authorList>
    </citation>
    <scope>NUCLEOTIDE SEQUENCE [LARGE SCALE GENOMIC DNA]</scope>
    <source>
        <strain evidence="5">LZ3.2</strain>
        <tissue evidence="5">Leaf</tissue>
    </source>
</reference>
<dbReference type="PANTHER" id="PTHR33646">
    <property type="entry name" value="GB|AAF00631.1"/>
    <property type="match status" value="1"/>
</dbReference>
<feature type="compositionally biased region" description="Basic and acidic residues" evidence="1">
    <location>
        <begin position="148"/>
        <end position="165"/>
    </location>
</feature>
<feature type="region of interest" description="Disordered" evidence="1">
    <location>
        <begin position="66"/>
        <end position="87"/>
    </location>
</feature>
<dbReference type="Pfam" id="PF00596">
    <property type="entry name" value="Aldolase_II"/>
    <property type="match status" value="1"/>
</dbReference>
<evidence type="ECO:0000313" key="5">
    <source>
        <dbReference type="EMBL" id="KAG5597619.1"/>
    </source>
</evidence>
<keyword evidence="2" id="KW-1133">Transmembrane helix</keyword>
<keyword evidence="2" id="KW-0812">Transmembrane</keyword>
<dbReference type="OrthoDB" id="1296703at2759"/>
<dbReference type="InterPro" id="IPR036409">
    <property type="entry name" value="Aldolase_II/adducin_N_sf"/>
</dbReference>
<comment type="caution">
    <text evidence="5">The sequence shown here is derived from an EMBL/GenBank/DDBJ whole genome shotgun (WGS) entry which is preliminary data.</text>
</comment>
<dbReference type="InterPro" id="IPR045883">
    <property type="entry name" value="At4g13530-like"/>
</dbReference>
<gene>
    <name evidence="5" type="ORF">H5410_038851</name>
</gene>
<dbReference type="PANTHER" id="PTHR33646:SF6">
    <property type="entry name" value="TRANSMEMBRANE PROTEIN"/>
    <property type="match status" value="1"/>
</dbReference>
<dbReference type="Proteomes" id="UP000824120">
    <property type="component" value="Chromosome 7"/>
</dbReference>
<sequence>MDVEAAEFQEWEMIPSNRASDSERLTPDGSAGKTNGVDEVGSETIGVIQPNYFSLDSQIRYMGTFSADGSEEDSEKSDNPSWIEPDSENNEFIMKNSREFWSDSGSEGKNELGFEEMKSENGEEFRPDSVKFGAGENSHLQQVSVEGNQEKENGNVEGEGEQRRDAGDQKKSLVWWWKVPIHLVKYCAAFRVSPVWTFSAAAAIMAFVILVRRLSKMKKKTKLLKFKLTVDDKNVSQFTNRAARLNEAFSIVKRVPLIRPQLPAAGDTAYVMLNAGAVIHSHGMESCLVTMLNPLAKEFQITHMEMIKGIQGHGYYDELRCSRCTESSDLLALPLRCYPQLQIKAYPRTTAVLVCNHDIYVWGDSCISAKTQELTGQCQLMLPFRMQKQVQQDLENGVAGAVYIPSIDAGEWR</sequence>
<feature type="transmembrane region" description="Helical" evidence="2">
    <location>
        <begin position="195"/>
        <end position="215"/>
    </location>
</feature>
<dbReference type="InterPro" id="IPR049224">
    <property type="entry name" value="DUF6821"/>
</dbReference>
<feature type="domain" description="Class II aldolase/adducin N-terminal" evidence="3">
    <location>
        <begin position="274"/>
        <end position="370"/>
    </location>
</feature>
<name>A0A9J5YA64_SOLCO</name>
<evidence type="ECO:0000256" key="1">
    <source>
        <dbReference type="SAM" id="MobiDB-lite"/>
    </source>
</evidence>
<dbReference type="Gene3D" id="3.40.225.10">
    <property type="entry name" value="Class II aldolase/adducin N-terminal domain"/>
    <property type="match status" value="1"/>
</dbReference>
<keyword evidence="6" id="KW-1185">Reference proteome</keyword>
<evidence type="ECO:0000259" key="4">
    <source>
        <dbReference type="Pfam" id="PF20705"/>
    </source>
</evidence>
<protein>
    <submittedName>
        <fullName evidence="5">Uncharacterized protein</fullName>
    </submittedName>
</protein>